<dbReference type="InterPro" id="IPR001296">
    <property type="entry name" value="Glyco_trans_1"/>
</dbReference>
<organism evidence="3 4">
    <name type="scientific">Pseudoalteromonas arctica A 37-1-2</name>
    <dbReference type="NCBI Taxonomy" id="1117313"/>
    <lineage>
        <taxon>Bacteria</taxon>
        <taxon>Pseudomonadati</taxon>
        <taxon>Pseudomonadota</taxon>
        <taxon>Gammaproteobacteria</taxon>
        <taxon>Alteromonadales</taxon>
        <taxon>Pseudoalteromonadaceae</taxon>
        <taxon>Pseudoalteromonas</taxon>
    </lineage>
</organism>
<dbReference type="InterPro" id="IPR028098">
    <property type="entry name" value="Glyco_trans_4-like_N"/>
</dbReference>
<dbReference type="Proteomes" id="UP000016505">
    <property type="component" value="Chromosome I"/>
</dbReference>
<dbReference type="GO" id="GO:0016757">
    <property type="term" value="F:glycosyltransferase activity"/>
    <property type="evidence" value="ECO:0007669"/>
    <property type="project" value="InterPro"/>
</dbReference>
<dbReference type="Pfam" id="PF13439">
    <property type="entry name" value="Glyco_transf_4"/>
    <property type="match status" value="1"/>
</dbReference>
<dbReference type="Gene3D" id="3.40.50.2000">
    <property type="entry name" value="Glycogen Phosphorylase B"/>
    <property type="match status" value="2"/>
</dbReference>
<gene>
    <name evidence="3" type="ORF">PARC_a0580</name>
</gene>
<dbReference type="Pfam" id="PF00534">
    <property type="entry name" value="Glycos_transf_1"/>
    <property type="match status" value="1"/>
</dbReference>
<protein>
    <recommendedName>
        <fullName evidence="5">Glycosyl transferase family 1 domain-containing protein</fullName>
    </recommendedName>
</protein>
<dbReference type="OrthoDB" id="4611853at2"/>
<dbReference type="AlphaFoldDB" id="A0A290RZP8"/>
<dbReference type="EMBL" id="CP011025">
    <property type="protein sequence ID" value="ATC85299.1"/>
    <property type="molecule type" value="Genomic_DNA"/>
</dbReference>
<dbReference type="GO" id="GO:1901135">
    <property type="term" value="P:carbohydrate derivative metabolic process"/>
    <property type="evidence" value="ECO:0007669"/>
    <property type="project" value="UniProtKB-ARBA"/>
</dbReference>
<reference evidence="3 4" key="1">
    <citation type="journal article" date="2012" name="J. Bacteriol.">
        <title>Genome sequences of type strains of seven species of the marine bacterium Pseudoalteromonas.</title>
        <authorList>
            <person name="Xie B.B."/>
            <person name="Shu Y.L."/>
            <person name="Qin Q.L."/>
            <person name="Rong J.C."/>
            <person name="Zhang X.Y."/>
            <person name="Chen X.L."/>
            <person name="Shi M."/>
            <person name="He H.L."/>
            <person name="Zhou B.C."/>
            <person name="Zhang Y.Z."/>
        </authorList>
    </citation>
    <scope>NUCLEOTIDE SEQUENCE [LARGE SCALE GENOMIC DNA]</scope>
    <source>
        <strain evidence="3 4">A 37-1-2</strain>
    </source>
</reference>
<dbReference type="PANTHER" id="PTHR12526:SF630">
    <property type="entry name" value="GLYCOSYLTRANSFERASE"/>
    <property type="match status" value="1"/>
</dbReference>
<dbReference type="PANTHER" id="PTHR12526">
    <property type="entry name" value="GLYCOSYLTRANSFERASE"/>
    <property type="match status" value="1"/>
</dbReference>
<feature type="domain" description="Glycosyltransferase subfamily 4-like N-terminal" evidence="2">
    <location>
        <begin position="15"/>
        <end position="167"/>
    </location>
</feature>
<evidence type="ECO:0000313" key="4">
    <source>
        <dbReference type="Proteomes" id="UP000016505"/>
    </source>
</evidence>
<evidence type="ECO:0000313" key="3">
    <source>
        <dbReference type="EMBL" id="ATC85299.1"/>
    </source>
</evidence>
<evidence type="ECO:0000259" key="2">
    <source>
        <dbReference type="Pfam" id="PF13439"/>
    </source>
</evidence>
<dbReference type="KEGG" id="part:PARC_a0580"/>
<proteinExistence type="predicted"/>
<sequence length="353" mass="39476">MNKKKLCIIVPTLKMGGMERVVCLLSNYSVANGFHVSIICLLKSKVAYELDDRVDVIQPKFDYKAGLMGKAKVFFYLTSALLKIKPTVALSFSEVFNPLSIISSRISNVPIYISDRSNPHVNLRSIIQLLRKFIYPFAAGMIAQTQTAKSVALEKKYNKNIAVIANPLRQIEESNIPVNKNIIISVGRLIATKNFSELIDIFSEVDSMKSWELWILGDGPEKNVLQGQINSNGLGDHVKLIGAVKNVDDYLSQATIFAFTSVSEGFPNALSEAIAYPLACIAYNCPAGPSDLIRDNENGFLIPLGDKECYKIHLNTLMINASTRKRIISDYELHREKYHIDNISIKYLSFLFD</sequence>
<name>A0A290RZP8_9GAMM</name>
<feature type="domain" description="Glycosyl transferase family 1" evidence="1">
    <location>
        <begin position="170"/>
        <end position="328"/>
    </location>
</feature>
<dbReference type="SUPFAM" id="SSF53756">
    <property type="entry name" value="UDP-Glycosyltransferase/glycogen phosphorylase"/>
    <property type="match status" value="1"/>
</dbReference>
<dbReference type="RefSeq" id="WP_033012859.1">
    <property type="nucleotide sequence ID" value="NZ_CP011025.1"/>
</dbReference>
<evidence type="ECO:0008006" key="5">
    <source>
        <dbReference type="Google" id="ProtNLM"/>
    </source>
</evidence>
<evidence type="ECO:0000259" key="1">
    <source>
        <dbReference type="Pfam" id="PF00534"/>
    </source>
</evidence>
<accession>A0A290RZP8</accession>